<dbReference type="RefSeq" id="WP_069980935.1">
    <property type="nucleotide sequence ID" value="NZ_CP017269.1"/>
</dbReference>
<dbReference type="Proteomes" id="UP000095743">
    <property type="component" value="Chromosome"/>
</dbReference>
<proteinExistence type="predicted"/>
<reference evidence="1 2" key="1">
    <citation type="submission" date="2016-09" db="EMBL/GenBank/DDBJ databases">
        <title>Genomic analysis reveals versatility of anaerobic energy metabolism of Geosporobacter ferrireducens IRF9 of phylum Firmicutes.</title>
        <authorList>
            <person name="Kim S.-J."/>
        </authorList>
    </citation>
    <scope>NUCLEOTIDE SEQUENCE [LARGE SCALE GENOMIC DNA]</scope>
    <source>
        <strain evidence="1 2">IRF9</strain>
    </source>
</reference>
<dbReference type="AlphaFoldDB" id="A0A1D8GNV0"/>
<dbReference type="KEGG" id="gfe:Gferi_25565"/>
<dbReference type="OrthoDB" id="9864044at2"/>
<keyword evidence="2" id="KW-1185">Reference proteome</keyword>
<evidence type="ECO:0000313" key="2">
    <source>
        <dbReference type="Proteomes" id="UP000095743"/>
    </source>
</evidence>
<accession>A0A1D8GNV0</accession>
<sequence>MKKVNKKPKRIVLGTIKAVDLLKNSSNKLGTHVATVRTGTGAHQNKKTYTRKNEKSVIEKAFKDHFDD</sequence>
<dbReference type="EMBL" id="CP017269">
    <property type="protein sequence ID" value="AOT72626.1"/>
    <property type="molecule type" value="Genomic_DNA"/>
</dbReference>
<name>A0A1D8GNV0_9FIRM</name>
<protein>
    <submittedName>
        <fullName evidence="1">Uncharacterized protein</fullName>
    </submittedName>
</protein>
<evidence type="ECO:0000313" key="1">
    <source>
        <dbReference type="EMBL" id="AOT72626.1"/>
    </source>
</evidence>
<organism evidence="1 2">
    <name type="scientific">Geosporobacter ferrireducens</name>
    <dbReference type="NCBI Taxonomy" id="1424294"/>
    <lineage>
        <taxon>Bacteria</taxon>
        <taxon>Bacillati</taxon>
        <taxon>Bacillota</taxon>
        <taxon>Clostridia</taxon>
        <taxon>Peptostreptococcales</taxon>
        <taxon>Thermotaleaceae</taxon>
        <taxon>Geosporobacter</taxon>
    </lineage>
</organism>
<gene>
    <name evidence="1" type="ORF">Gferi_25565</name>
</gene>